<dbReference type="AlphaFoldDB" id="A0A8T2NGS2"/>
<reference evidence="2" key="1">
    <citation type="thesis" date="2021" institute="BYU ScholarsArchive" country="Provo, UT, USA">
        <title>Applications of and Algorithms for Genome Assembly and Genomic Analyses with an Emphasis on Marine Teleosts.</title>
        <authorList>
            <person name="Pickett B.D."/>
        </authorList>
    </citation>
    <scope>NUCLEOTIDE SEQUENCE</scope>
    <source>
        <strain evidence="2">HI-2016</strain>
    </source>
</reference>
<organism evidence="2 3">
    <name type="scientific">Albula glossodonta</name>
    <name type="common">roundjaw bonefish</name>
    <dbReference type="NCBI Taxonomy" id="121402"/>
    <lineage>
        <taxon>Eukaryota</taxon>
        <taxon>Metazoa</taxon>
        <taxon>Chordata</taxon>
        <taxon>Craniata</taxon>
        <taxon>Vertebrata</taxon>
        <taxon>Euteleostomi</taxon>
        <taxon>Actinopterygii</taxon>
        <taxon>Neopterygii</taxon>
        <taxon>Teleostei</taxon>
        <taxon>Albuliformes</taxon>
        <taxon>Albulidae</taxon>
        <taxon>Albula</taxon>
    </lineage>
</organism>
<feature type="region of interest" description="Disordered" evidence="1">
    <location>
        <begin position="56"/>
        <end position="82"/>
    </location>
</feature>
<dbReference type="EMBL" id="JAFBMS010000102">
    <property type="protein sequence ID" value="KAG9336882.1"/>
    <property type="molecule type" value="Genomic_DNA"/>
</dbReference>
<accession>A0A8T2NGS2</accession>
<name>A0A8T2NGS2_9TELE</name>
<feature type="region of interest" description="Disordered" evidence="1">
    <location>
        <begin position="94"/>
        <end position="129"/>
    </location>
</feature>
<proteinExistence type="predicted"/>
<keyword evidence="3" id="KW-1185">Reference proteome</keyword>
<comment type="caution">
    <text evidence="2">The sequence shown here is derived from an EMBL/GenBank/DDBJ whole genome shotgun (WGS) entry which is preliminary data.</text>
</comment>
<feature type="region of interest" description="Disordered" evidence="1">
    <location>
        <begin position="211"/>
        <end position="242"/>
    </location>
</feature>
<evidence type="ECO:0000256" key="1">
    <source>
        <dbReference type="SAM" id="MobiDB-lite"/>
    </source>
</evidence>
<dbReference type="Proteomes" id="UP000824540">
    <property type="component" value="Unassembled WGS sequence"/>
</dbReference>
<sequence>MTHLPPVSGGHVALRAWVHPMGGGGWGLGGVQEESRLLGFYFDCVPRKLESHTPHPFCSPHPTMIQGTHGTPQTPPPTPSHLFLSSPLGKERLRGRRCHGHQGPANRDQRGVTDTPAKTGHPSPSTSTPHDLLSPFFDHAFFTGVVINHIVIPFCTPMGLPAKIQYDTTVPAGSLRATRGPWLSLCRGDHPIRAETLPASIVTSPVLRTRERKEKTSGETVAIASPKSMLPAANEEERKSLL</sequence>
<gene>
    <name evidence="2" type="ORF">JZ751_003230</name>
</gene>
<evidence type="ECO:0000313" key="2">
    <source>
        <dbReference type="EMBL" id="KAG9336882.1"/>
    </source>
</evidence>
<protein>
    <submittedName>
        <fullName evidence="2">Uncharacterized protein</fullName>
    </submittedName>
</protein>
<evidence type="ECO:0000313" key="3">
    <source>
        <dbReference type="Proteomes" id="UP000824540"/>
    </source>
</evidence>